<dbReference type="InterPro" id="IPR037165">
    <property type="entry name" value="AldOxase/xan_DH_Mopterin-bd_sf"/>
</dbReference>
<dbReference type="Gene3D" id="3.90.1170.50">
    <property type="entry name" value="Aldehyde oxidase/xanthine dehydrogenase, a/b hammerhead"/>
    <property type="match status" value="1"/>
</dbReference>
<reference evidence="2 3" key="1">
    <citation type="submission" date="2019-06" db="EMBL/GenBank/DDBJ databases">
        <title>Genome sequence of Rhodobacteraceae bacterium D4M1.</title>
        <authorList>
            <person name="Cao J."/>
        </authorList>
    </citation>
    <scope>NUCLEOTIDE SEQUENCE [LARGE SCALE GENOMIC DNA]</scope>
    <source>
        <strain evidence="2 3">D4M1</strain>
    </source>
</reference>
<dbReference type="KEGG" id="ppru:FDP22_16450"/>
<dbReference type="InterPro" id="IPR012368">
    <property type="entry name" value="OxRdtase_Mopterin-bd_su_IorB"/>
</dbReference>
<dbReference type="RefSeq" id="WP_138575352.1">
    <property type="nucleotide sequence ID" value="NZ_CP040818.1"/>
</dbReference>
<dbReference type="SMART" id="SM01008">
    <property type="entry name" value="Ald_Xan_dh_C"/>
    <property type="match status" value="1"/>
</dbReference>
<dbReference type="PANTHER" id="PTHR47495:SF2">
    <property type="entry name" value="ALDEHYDE DEHYDROGENASE"/>
    <property type="match status" value="1"/>
</dbReference>
<dbReference type="PROSITE" id="PS51318">
    <property type="entry name" value="TAT"/>
    <property type="match status" value="1"/>
</dbReference>
<accession>A0A5B8G3C8</accession>
<evidence type="ECO:0000313" key="3">
    <source>
        <dbReference type="Proteomes" id="UP000305888"/>
    </source>
</evidence>
<name>A0A5B8G3C8_9RHOB</name>
<dbReference type="SUPFAM" id="SSF54665">
    <property type="entry name" value="CO dehydrogenase molybdoprotein N-domain-like"/>
    <property type="match status" value="1"/>
</dbReference>
<dbReference type="InterPro" id="IPR052516">
    <property type="entry name" value="N-heterocyclic_Hydroxylase"/>
</dbReference>
<protein>
    <submittedName>
        <fullName evidence="2">Xanthine dehydrogenase family protein molybdopterin-binding subunit</fullName>
    </submittedName>
</protein>
<dbReference type="SUPFAM" id="SSF56003">
    <property type="entry name" value="Molybdenum cofactor-binding domain"/>
    <property type="match status" value="2"/>
</dbReference>
<dbReference type="AlphaFoldDB" id="A0A5B8G3C8"/>
<dbReference type="Proteomes" id="UP000305888">
    <property type="component" value="Chromosome"/>
</dbReference>
<dbReference type="OrthoDB" id="9767994at2"/>
<dbReference type="InterPro" id="IPR000674">
    <property type="entry name" value="Ald_Oxase/Xan_DH_a/b"/>
</dbReference>
<dbReference type="PANTHER" id="PTHR47495">
    <property type="entry name" value="ALDEHYDE DEHYDROGENASE"/>
    <property type="match status" value="1"/>
</dbReference>
<dbReference type="InterPro" id="IPR008274">
    <property type="entry name" value="AldOxase/xan_DH_MoCoBD1"/>
</dbReference>
<dbReference type="InterPro" id="IPR046867">
    <property type="entry name" value="AldOxase/xan_DH_MoCoBD2"/>
</dbReference>
<evidence type="ECO:0000259" key="1">
    <source>
        <dbReference type="SMART" id="SM01008"/>
    </source>
</evidence>
<evidence type="ECO:0000313" key="2">
    <source>
        <dbReference type="EMBL" id="QDL93233.1"/>
    </source>
</evidence>
<dbReference type="InterPro" id="IPR036856">
    <property type="entry name" value="Ald_Oxase/Xan_DH_a/b_sf"/>
</dbReference>
<dbReference type="InterPro" id="IPR006311">
    <property type="entry name" value="TAT_signal"/>
</dbReference>
<gene>
    <name evidence="2" type="ORF">FDP22_16450</name>
</gene>
<dbReference type="GO" id="GO:0016491">
    <property type="term" value="F:oxidoreductase activity"/>
    <property type="evidence" value="ECO:0007669"/>
    <property type="project" value="InterPro"/>
</dbReference>
<proteinExistence type="predicted"/>
<sequence>MIPHTTHPTRRGFLKGSGALSFALLATGGAAVLPSETEARHLPDGRVTAWVTITADNRMTILFGSAEMGQGVSTSLPMIVAEELDADWSTVASEQVSTDPERVYGNPMMGGVLFAAGSSSVEGYFTHLRQAGAQARQILIRIAAAHWDVPAEEITTRQSTVAHGPSGASMTYGEVAALPDPAWPTGEMPEPELKARADWTIMGTDVARLDSPGKTTGAPVYSIDVDLPGMLHAALLLAPVEGETPTLNSDTATRAVEGVVDVIVMDHAVAVLAQHFPAALAGRDALDVRWTETSPFRKANSADELVALARSADDMSADAVVWESRGDGPADFTSAEAVTGTYTTEHVYHAQMEPLNAVASVDADGMGAEIWLGTQSQTVSIMVAAAVLGTTPERIRFHAMQMGGAFGRRTVFAREQMRDALLLSKATGHPVKVIWTREDDVRNGWLRPATVQRLDAVLDAGGYPTALRHRVASPSIFQFAMPDRWNPETRRDLLVMEGAESSDYDFGTFQAEHVLVPRQSRLSAWRGIGWAPNCFARECFLDELAERAGVDPVSYRRRLLAGSPRALAVLDAAVEMSGFGNAPEGRAHGLAFAGYKKTLAAGVAEVSHEGERLRVHRFWAAIDPGIVIHPQAYRAQVEGGIMFGLSSVLRERSTFTNGQIDQSNFYDYEPIRISDIPDIEVRFVESGEPPSGGGEIGVPMTAPAISNAFRRLTGEARRRLPFVTGA</sequence>
<dbReference type="Pfam" id="PF02738">
    <property type="entry name" value="MoCoBD_1"/>
    <property type="match status" value="1"/>
</dbReference>
<keyword evidence="3" id="KW-1185">Reference proteome</keyword>
<dbReference type="PIRSF" id="PIRSF036389">
    <property type="entry name" value="IOR_B"/>
    <property type="match status" value="1"/>
</dbReference>
<dbReference type="Gene3D" id="3.30.365.10">
    <property type="entry name" value="Aldehyde oxidase/xanthine dehydrogenase, molybdopterin binding domain"/>
    <property type="match status" value="4"/>
</dbReference>
<organism evidence="2 3">
    <name type="scientific">Paroceanicella profunda</name>
    <dbReference type="NCBI Taxonomy" id="2579971"/>
    <lineage>
        <taxon>Bacteria</taxon>
        <taxon>Pseudomonadati</taxon>
        <taxon>Pseudomonadota</taxon>
        <taxon>Alphaproteobacteria</taxon>
        <taxon>Rhodobacterales</taxon>
        <taxon>Paracoccaceae</taxon>
        <taxon>Paroceanicella</taxon>
    </lineage>
</organism>
<dbReference type="Pfam" id="PF20256">
    <property type="entry name" value="MoCoBD_2"/>
    <property type="match status" value="2"/>
</dbReference>
<feature type="domain" description="Aldehyde oxidase/xanthine dehydrogenase a/b hammerhead" evidence="1">
    <location>
        <begin position="216"/>
        <end position="294"/>
    </location>
</feature>
<dbReference type="EMBL" id="CP040818">
    <property type="protein sequence ID" value="QDL93233.1"/>
    <property type="molecule type" value="Genomic_DNA"/>
</dbReference>